<dbReference type="EMBL" id="OZ034814">
    <property type="protein sequence ID" value="CAL1361837.1"/>
    <property type="molecule type" value="Genomic_DNA"/>
</dbReference>
<reference evidence="2 3" key="1">
    <citation type="submission" date="2024-04" db="EMBL/GenBank/DDBJ databases">
        <authorList>
            <person name="Fracassetti M."/>
        </authorList>
    </citation>
    <scope>NUCLEOTIDE SEQUENCE [LARGE SCALE GENOMIC DNA]</scope>
</reference>
<accession>A0AAV2D0Z4</accession>
<dbReference type="Proteomes" id="UP001497516">
    <property type="component" value="Chromosome 10"/>
</dbReference>
<proteinExistence type="predicted"/>
<sequence length="149" mass="16459">MATRHEEPAGITEESEADAHSVGYSMKFSTTSFLSPTTQKPPPSPGDGTPFSSHFVFNDKPFMIHLIPAWPSPRPHRHLQTLRPTTLSVMTIDSGDEGGSLLISAAPQLQNAESRAWMFSSIWGLITAPELTKPRRRDLNFCSQVGHFL</sequence>
<feature type="region of interest" description="Disordered" evidence="1">
    <location>
        <begin position="1"/>
        <end position="53"/>
    </location>
</feature>
<evidence type="ECO:0000313" key="2">
    <source>
        <dbReference type="EMBL" id="CAL1361837.1"/>
    </source>
</evidence>
<protein>
    <submittedName>
        <fullName evidence="2">Uncharacterized protein</fullName>
    </submittedName>
</protein>
<name>A0AAV2D0Z4_9ROSI</name>
<dbReference type="AlphaFoldDB" id="A0AAV2D0Z4"/>
<organism evidence="2 3">
    <name type="scientific">Linum trigynum</name>
    <dbReference type="NCBI Taxonomy" id="586398"/>
    <lineage>
        <taxon>Eukaryota</taxon>
        <taxon>Viridiplantae</taxon>
        <taxon>Streptophyta</taxon>
        <taxon>Embryophyta</taxon>
        <taxon>Tracheophyta</taxon>
        <taxon>Spermatophyta</taxon>
        <taxon>Magnoliopsida</taxon>
        <taxon>eudicotyledons</taxon>
        <taxon>Gunneridae</taxon>
        <taxon>Pentapetalae</taxon>
        <taxon>rosids</taxon>
        <taxon>fabids</taxon>
        <taxon>Malpighiales</taxon>
        <taxon>Linaceae</taxon>
        <taxon>Linum</taxon>
    </lineage>
</organism>
<evidence type="ECO:0000313" key="3">
    <source>
        <dbReference type="Proteomes" id="UP001497516"/>
    </source>
</evidence>
<evidence type="ECO:0000256" key="1">
    <source>
        <dbReference type="SAM" id="MobiDB-lite"/>
    </source>
</evidence>
<feature type="compositionally biased region" description="Polar residues" evidence="1">
    <location>
        <begin position="27"/>
        <end position="38"/>
    </location>
</feature>
<gene>
    <name evidence="2" type="ORF">LTRI10_LOCUS9179</name>
</gene>
<keyword evidence="3" id="KW-1185">Reference proteome</keyword>